<feature type="chain" id="PRO_5047148351" evidence="1">
    <location>
        <begin position="22"/>
        <end position="345"/>
    </location>
</feature>
<dbReference type="Proteomes" id="UP001597375">
    <property type="component" value="Unassembled WGS sequence"/>
</dbReference>
<evidence type="ECO:0000256" key="1">
    <source>
        <dbReference type="SAM" id="SignalP"/>
    </source>
</evidence>
<protein>
    <submittedName>
        <fullName evidence="2">Uncharacterized protein</fullName>
    </submittedName>
</protein>
<organism evidence="2 3">
    <name type="scientific">Luteolibacter algae</name>
    <dbReference type="NCBI Taxonomy" id="454151"/>
    <lineage>
        <taxon>Bacteria</taxon>
        <taxon>Pseudomonadati</taxon>
        <taxon>Verrucomicrobiota</taxon>
        <taxon>Verrucomicrobiia</taxon>
        <taxon>Verrucomicrobiales</taxon>
        <taxon>Verrucomicrobiaceae</taxon>
        <taxon>Luteolibacter</taxon>
    </lineage>
</organism>
<evidence type="ECO:0000313" key="3">
    <source>
        <dbReference type="Proteomes" id="UP001597375"/>
    </source>
</evidence>
<gene>
    <name evidence="2" type="ORF">ACFSSA_00470</name>
</gene>
<keyword evidence="1" id="KW-0732">Signal</keyword>
<comment type="caution">
    <text evidence="2">The sequence shown here is derived from an EMBL/GenBank/DDBJ whole genome shotgun (WGS) entry which is preliminary data.</text>
</comment>
<feature type="signal peptide" evidence="1">
    <location>
        <begin position="1"/>
        <end position="21"/>
    </location>
</feature>
<accession>A0ABW5D555</accession>
<reference evidence="3" key="1">
    <citation type="journal article" date="2019" name="Int. J. Syst. Evol. Microbiol.">
        <title>The Global Catalogue of Microorganisms (GCM) 10K type strain sequencing project: providing services to taxonomists for standard genome sequencing and annotation.</title>
        <authorList>
            <consortium name="The Broad Institute Genomics Platform"/>
            <consortium name="The Broad Institute Genome Sequencing Center for Infectious Disease"/>
            <person name="Wu L."/>
            <person name="Ma J."/>
        </authorList>
    </citation>
    <scope>NUCLEOTIDE SEQUENCE [LARGE SCALE GENOMIC DNA]</scope>
    <source>
        <strain evidence="3">CGMCC 4.7106</strain>
    </source>
</reference>
<keyword evidence="3" id="KW-1185">Reference proteome</keyword>
<sequence>MKFPEISTACLLALLSFSAGKAENEDFQNFMRQVQLPYDGSEGIVWNVPVESSGEQLSPLEINPGGARFELHTVLSDPFKGYLLDTKYVGAYVPVAEVQIRTEDPYETIPRTRADRPFYVQITTNGMRNGADDPEASKKVKVLHHVQSYGIGGDGSGVDRTQAILHGQGYIESNGEHTLSYLVSSVPGADRSKIRGEERFSVYSLEDYQAPESHLDSLFVQIWPVADGQITGIEQGQLIKFEAPPINISVNDIYPSATIYAQVYQGDQNLGTEGAVVPGSSVVVNEAVPQSRILQLQEWDHVITGDGKWTLELLTSTPFGIDRLDWITFEVDRTISVNGSVTTVE</sequence>
<proteinExistence type="predicted"/>
<name>A0ABW5D555_9BACT</name>
<dbReference type="EMBL" id="JBHUIT010000001">
    <property type="protein sequence ID" value="MFD2255136.1"/>
    <property type="molecule type" value="Genomic_DNA"/>
</dbReference>
<dbReference type="RefSeq" id="WP_386817798.1">
    <property type="nucleotide sequence ID" value="NZ_JBHUIT010000001.1"/>
</dbReference>
<evidence type="ECO:0000313" key="2">
    <source>
        <dbReference type="EMBL" id="MFD2255136.1"/>
    </source>
</evidence>